<protein>
    <recommendedName>
        <fullName evidence="2">N-acetyltransferase domain-containing protein</fullName>
    </recommendedName>
</protein>
<dbReference type="InterPro" id="IPR016181">
    <property type="entry name" value="Acyl_CoA_acyltransferase"/>
</dbReference>
<dbReference type="PROSITE" id="PS51186">
    <property type="entry name" value="GNAT"/>
    <property type="match status" value="1"/>
</dbReference>
<dbReference type="Proteomes" id="UP000827284">
    <property type="component" value="Unassembled WGS sequence"/>
</dbReference>
<dbReference type="Gene3D" id="3.40.630.30">
    <property type="match status" value="1"/>
</dbReference>
<dbReference type="InterPro" id="IPR000182">
    <property type="entry name" value="GNAT_dom"/>
</dbReference>
<proteinExistence type="predicted"/>
<accession>A0A9P3LTJ8</accession>
<organism evidence="3 4">
    <name type="scientific">Entomortierella parvispora</name>
    <dbReference type="NCBI Taxonomy" id="205924"/>
    <lineage>
        <taxon>Eukaryota</taxon>
        <taxon>Fungi</taxon>
        <taxon>Fungi incertae sedis</taxon>
        <taxon>Mucoromycota</taxon>
        <taxon>Mortierellomycotina</taxon>
        <taxon>Mortierellomycetes</taxon>
        <taxon>Mortierellales</taxon>
        <taxon>Mortierellaceae</taxon>
        <taxon>Entomortierella</taxon>
    </lineage>
</organism>
<reference evidence="3" key="1">
    <citation type="submission" date="2021-11" db="EMBL/GenBank/DDBJ databases">
        <authorList>
            <person name="Herlambang A."/>
            <person name="Guo Y."/>
            <person name="Takashima Y."/>
            <person name="Nishizawa T."/>
        </authorList>
    </citation>
    <scope>NUCLEOTIDE SEQUENCE</scope>
    <source>
        <strain evidence="3">E1425</strain>
    </source>
</reference>
<dbReference type="OrthoDB" id="2115692at2759"/>
<evidence type="ECO:0000259" key="2">
    <source>
        <dbReference type="PROSITE" id="PS51186"/>
    </source>
</evidence>
<evidence type="ECO:0000313" key="3">
    <source>
        <dbReference type="EMBL" id="GJJ69922.1"/>
    </source>
</evidence>
<dbReference type="EMBL" id="BQFW01000003">
    <property type="protein sequence ID" value="GJJ69922.1"/>
    <property type="molecule type" value="Genomic_DNA"/>
</dbReference>
<reference evidence="3" key="2">
    <citation type="journal article" date="2022" name="Microbiol. Resour. Announc.">
        <title>Whole-Genome Sequence of Entomortierella parvispora E1425, a Mucoromycotan Fungus Associated with Burkholderiaceae-Related Endosymbiotic Bacteria.</title>
        <authorList>
            <person name="Herlambang A."/>
            <person name="Guo Y."/>
            <person name="Takashima Y."/>
            <person name="Narisawa K."/>
            <person name="Ohta H."/>
            <person name="Nishizawa T."/>
        </authorList>
    </citation>
    <scope>NUCLEOTIDE SEQUENCE</scope>
    <source>
        <strain evidence="3">E1425</strain>
    </source>
</reference>
<keyword evidence="4" id="KW-1185">Reference proteome</keyword>
<evidence type="ECO:0000256" key="1">
    <source>
        <dbReference type="SAM" id="MobiDB-lite"/>
    </source>
</evidence>
<name>A0A9P3LTJ8_9FUNG</name>
<comment type="caution">
    <text evidence="3">The sequence shown here is derived from an EMBL/GenBank/DDBJ whole genome shotgun (WGS) entry which is preliminary data.</text>
</comment>
<feature type="compositionally biased region" description="Low complexity" evidence="1">
    <location>
        <begin position="48"/>
        <end position="59"/>
    </location>
</feature>
<feature type="domain" description="N-acetyltransferase" evidence="2">
    <location>
        <begin position="363"/>
        <end position="507"/>
    </location>
</feature>
<dbReference type="SUPFAM" id="SSF55729">
    <property type="entry name" value="Acyl-CoA N-acyltransferases (Nat)"/>
    <property type="match status" value="1"/>
</dbReference>
<gene>
    <name evidence="3" type="ORF">EMPS_02271</name>
</gene>
<sequence>MGLESLELEDGQKTPPQKHRSTPRVLLLTPGPERRHSRSATTPGSKIAGTPGKTAGTPGAERRSDRLRQRLVDIVKGSVGGIGETKTTPKGSNIHSEMMFQPQFGRTELENFKRRLQFKNGTRASLVMAEAYKDLERKEKMKDFMVDQRGKRDLAQFKSRGLSLPAISRTRQTSLLIPTGPGEAPKVQFIPRVNLRSQSRPVTIVQHEDEISNLEISKSNAASDKRKQQYKQTKTKQTKHSLEFASWKDRDDKWRTKRMESYISASKTAREATLFKKRNLTICGWGNAQKNLGNYLSITWDYMPCLDADPDHSLPGRNPVALHCVSVDGVMTEKGVIFHPETTDCEDERLQGYVFTIQSELAIRYEAAQRELFDQASRLVRESFLPYQMDLSLDSSLDDNFTIEIYVSSKPSDDESQLTVRGVTQFIFMKDFIYVDKICVSKEHQKIGIGAFMMERIKKLASERKKDVLLYALGPVIDVYTKWGFTYCKEWPPIPNDVGAIMRARVHTYGVADDYEGPKWNGTEFV</sequence>
<dbReference type="AlphaFoldDB" id="A0A9P3LTJ8"/>
<evidence type="ECO:0000313" key="4">
    <source>
        <dbReference type="Proteomes" id="UP000827284"/>
    </source>
</evidence>
<feature type="region of interest" description="Disordered" evidence="1">
    <location>
        <begin position="1"/>
        <end position="65"/>
    </location>
</feature>
<dbReference type="GO" id="GO:0016747">
    <property type="term" value="F:acyltransferase activity, transferring groups other than amino-acyl groups"/>
    <property type="evidence" value="ECO:0007669"/>
    <property type="project" value="InterPro"/>
</dbReference>
<dbReference type="CDD" id="cd04301">
    <property type="entry name" value="NAT_SF"/>
    <property type="match status" value="1"/>
</dbReference>